<keyword evidence="3" id="KW-1185">Reference proteome</keyword>
<dbReference type="Pfam" id="PF13438">
    <property type="entry name" value="DUF4113"/>
    <property type="match status" value="1"/>
</dbReference>
<proteinExistence type="predicted"/>
<evidence type="ECO:0000313" key="3">
    <source>
        <dbReference type="Proteomes" id="UP000746649"/>
    </source>
</evidence>
<name>A0ABS0ZYE4_9ENTR</name>
<feature type="domain" description="DUF4113" evidence="1">
    <location>
        <begin position="24"/>
        <end position="72"/>
    </location>
</feature>
<sequence>MIPPGLAFRSCSCSTNARLPHSAELMMVLDGINNSGLGKVWFAGRGIAPEWPMKREMLSSAYTTRWKELPVARF</sequence>
<comment type="caution">
    <text evidence="2">The sequence shown here is derived from an EMBL/GenBank/DDBJ whole genome shotgun (WGS) entry which is preliminary data.</text>
</comment>
<accession>A0ABS0ZYE4</accession>
<reference evidence="2 3" key="1">
    <citation type="submission" date="2020-11" db="EMBL/GenBank/DDBJ databases">
        <title>Enhanced detection system for hospital associated transmission using whole genome sequencing surveillance.</title>
        <authorList>
            <person name="Harrison L.H."/>
            <person name="Van Tyne D."/>
            <person name="Marsh J.W."/>
            <person name="Griffith M.P."/>
            <person name="Snyder D.J."/>
            <person name="Cooper V.S."/>
            <person name="Mustapha M."/>
        </authorList>
    </citation>
    <scope>NUCLEOTIDE SEQUENCE [LARGE SCALE GENOMIC DNA]</scope>
    <source>
        <strain evidence="2 3">CB00117</strain>
    </source>
</reference>
<protein>
    <submittedName>
        <fullName evidence="2">DUF4113 domain-containing protein</fullName>
    </submittedName>
</protein>
<dbReference type="InterPro" id="IPR025188">
    <property type="entry name" value="DUF4113"/>
</dbReference>
<evidence type="ECO:0000313" key="2">
    <source>
        <dbReference type="EMBL" id="MBJ8383822.1"/>
    </source>
</evidence>
<organism evidence="2 3">
    <name type="scientific">Citrobacter sedlakii</name>
    <dbReference type="NCBI Taxonomy" id="67826"/>
    <lineage>
        <taxon>Bacteria</taxon>
        <taxon>Pseudomonadati</taxon>
        <taxon>Pseudomonadota</taxon>
        <taxon>Gammaproteobacteria</taxon>
        <taxon>Enterobacterales</taxon>
        <taxon>Enterobacteriaceae</taxon>
        <taxon>Citrobacter</taxon>
        <taxon>Citrobacter freundii complex</taxon>
    </lineage>
</organism>
<evidence type="ECO:0000259" key="1">
    <source>
        <dbReference type="Pfam" id="PF13438"/>
    </source>
</evidence>
<dbReference type="Proteomes" id="UP000746649">
    <property type="component" value="Unassembled WGS sequence"/>
</dbReference>
<dbReference type="EMBL" id="JADWND010000024">
    <property type="protein sequence ID" value="MBJ8383822.1"/>
    <property type="molecule type" value="Genomic_DNA"/>
</dbReference>
<gene>
    <name evidence="2" type="ORF">I6M88_23100</name>
</gene>